<evidence type="ECO:0000256" key="5">
    <source>
        <dbReference type="ARBA" id="ARBA00022801"/>
    </source>
</evidence>
<sequence length="386" mass="41768">MKASHSRTSACMGAVLAATIWLSGCVTSQPLQQHSAVQAEVARPLLIAHRGASAVRPEHTLEAYREAIRAGADFIEPDLVITKDGVLVARHENAMAILNADGSVKEATTNVAERPEFADRKNTKRIDGKDITGWFAEDFTLAELKTLRARERIPAVRPANVRFNDQFEVPTLQEIIDLAKAESARLGRTIGIYPETKHPSYFQSIGLPLEPALLKVLEDNGWNHADAPVLVQSFEVSNLRQLRSQSAVRLVQLVMPKGSPYDAVAAGKATTYADMLTPQGLADIASYAYGLGLSKSMVIRVVDGKNTPASPLVAQAQKAGLKVHAWTLRPENQFLPASLKAQPASNAALRGNAQADMEDFLSAGIDGVFTDDPAVGMQTMQRMGLR</sequence>
<evidence type="ECO:0000256" key="1">
    <source>
        <dbReference type="ARBA" id="ARBA00007277"/>
    </source>
</evidence>
<dbReference type="KEGG" id="cke:B5M06_06225"/>
<feature type="domain" description="GP-PDE" evidence="7">
    <location>
        <begin position="44"/>
        <end position="380"/>
    </location>
</feature>
<proteinExistence type="inferred from homology"/>
<dbReference type="GeneID" id="83038915"/>
<evidence type="ECO:0000313" key="9">
    <source>
        <dbReference type="Proteomes" id="UP000242792"/>
    </source>
</evidence>
<comment type="similarity">
    <text evidence="1">Belongs to the glycerophosphoryl diester phosphodiesterase family.</text>
</comment>
<evidence type="ECO:0000313" key="8">
    <source>
        <dbReference type="EMBL" id="AQZ97918.1"/>
    </source>
</evidence>
<dbReference type="GO" id="GO:0008889">
    <property type="term" value="F:glycerophosphodiester phosphodiesterase activity"/>
    <property type="evidence" value="ECO:0007669"/>
    <property type="project" value="UniProtKB-EC"/>
</dbReference>
<dbReference type="PANTHER" id="PTHR43620">
    <property type="entry name" value="GLYCEROPHOSPHORYL DIESTER PHOSPHODIESTERASE"/>
    <property type="match status" value="1"/>
</dbReference>
<dbReference type="InterPro" id="IPR017946">
    <property type="entry name" value="PLC-like_Pdiesterase_TIM-brl"/>
</dbReference>
<dbReference type="Gene3D" id="3.20.20.190">
    <property type="entry name" value="Phosphatidylinositol (PI) phosphodiesterase"/>
    <property type="match status" value="1"/>
</dbReference>
<dbReference type="RefSeq" id="WP_080025189.1">
    <property type="nucleotide sequence ID" value="NZ_CP020121.1"/>
</dbReference>
<evidence type="ECO:0000256" key="3">
    <source>
        <dbReference type="ARBA" id="ARBA00022729"/>
    </source>
</evidence>
<dbReference type="GO" id="GO:0042597">
    <property type="term" value="C:periplasmic space"/>
    <property type="evidence" value="ECO:0007669"/>
    <property type="project" value="TreeGrafter"/>
</dbReference>
<dbReference type="AlphaFoldDB" id="A0A1V0BD84"/>
<evidence type="ECO:0000256" key="4">
    <source>
        <dbReference type="ARBA" id="ARBA00022798"/>
    </source>
</evidence>
<dbReference type="Proteomes" id="UP000242792">
    <property type="component" value="Chromosome"/>
</dbReference>
<keyword evidence="4" id="KW-0319">Glycerol metabolism</keyword>
<keyword evidence="3" id="KW-0732">Signal</keyword>
<dbReference type="EMBL" id="CP020121">
    <property type="protein sequence ID" value="AQZ97918.1"/>
    <property type="molecule type" value="Genomic_DNA"/>
</dbReference>
<dbReference type="InterPro" id="IPR030395">
    <property type="entry name" value="GP_PDE_dom"/>
</dbReference>
<dbReference type="CDD" id="cd08602">
    <property type="entry name" value="GDPD_ScGlpQ1_like"/>
    <property type="match status" value="1"/>
</dbReference>
<organism evidence="8 9">
    <name type="scientific">Comamonas kerstersii</name>
    <dbReference type="NCBI Taxonomy" id="225992"/>
    <lineage>
        <taxon>Bacteria</taxon>
        <taxon>Pseudomonadati</taxon>
        <taxon>Pseudomonadota</taxon>
        <taxon>Betaproteobacteria</taxon>
        <taxon>Burkholderiales</taxon>
        <taxon>Comamonadaceae</taxon>
        <taxon>Comamonas</taxon>
    </lineage>
</organism>
<dbReference type="OrthoDB" id="9795622at2"/>
<evidence type="ECO:0000259" key="7">
    <source>
        <dbReference type="PROSITE" id="PS51704"/>
    </source>
</evidence>
<dbReference type="PROSITE" id="PS51704">
    <property type="entry name" value="GP_PDE"/>
    <property type="match status" value="1"/>
</dbReference>
<name>A0A1V0BD84_9BURK</name>
<protein>
    <recommendedName>
        <fullName evidence="2">glycerophosphodiester phosphodiesterase</fullName>
        <ecNumber evidence="2">3.1.4.46</ecNumber>
    </recommendedName>
</protein>
<dbReference type="Pfam" id="PF03009">
    <property type="entry name" value="GDPD"/>
    <property type="match status" value="1"/>
</dbReference>
<evidence type="ECO:0000256" key="6">
    <source>
        <dbReference type="ARBA" id="ARBA00047512"/>
    </source>
</evidence>
<reference evidence="8 9" key="1">
    <citation type="submission" date="2017-03" db="EMBL/GenBank/DDBJ databases">
        <title>Rapid Whole Genome Sequencing of Comamonas kerstersii Causing Continuous ambulatory Peritoneal Dialysis-Associated Peritonitis.</title>
        <authorList>
            <person name="Zheng B."/>
        </authorList>
    </citation>
    <scope>NUCLEOTIDE SEQUENCE [LARGE SCALE GENOMIC DNA]</scope>
    <source>
        <strain evidence="8 9">8943</strain>
    </source>
</reference>
<dbReference type="EC" id="3.1.4.46" evidence="2"/>
<accession>A0A1V0BD84</accession>
<dbReference type="SUPFAM" id="SSF51695">
    <property type="entry name" value="PLC-like phosphodiesterases"/>
    <property type="match status" value="1"/>
</dbReference>
<gene>
    <name evidence="8" type="ORF">B5M06_06225</name>
</gene>
<dbReference type="PROSITE" id="PS51257">
    <property type="entry name" value="PROKAR_LIPOPROTEIN"/>
    <property type="match status" value="1"/>
</dbReference>
<comment type="catalytic activity">
    <reaction evidence="6">
        <text>a sn-glycero-3-phosphodiester + H2O = an alcohol + sn-glycerol 3-phosphate + H(+)</text>
        <dbReference type="Rhea" id="RHEA:12969"/>
        <dbReference type="ChEBI" id="CHEBI:15377"/>
        <dbReference type="ChEBI" id="CHEBI:15378"/>
        <dbReference type="ChEBI" id="CHEBI:30879"/>
        <dbReference type="ChEBI" id="CHEBI:57597"/>
        <dbReference type="ChEBI" id="CHEBI:83408"/>
        <dbReference type="EC" id="3.1.4.46"/>
    </reaction>
</comment>
<dbReference type="GO" id="GO:0006629">
    <property type="term" value="P:lipid metabolic process"/>
    <property type="evidence" value="ECO:0007669"/>
    <property type="project" value="InterPro"/>
</dbReference>
<dbReference type="GO" id="GO:0006071">
    <property type="term" value="P:glycerol metabolic process"/>
    <property type="evidence" value="ECO:0007669"/>
    <property type="project" value="UniProtKB-KW"/>
</dbReference>
<evidence type="ECO:0000256" key="2">
    <source>
        <dbReference type="ARBA" id="ARBA00012247"/>
    </source>
</evidence>
<dbReference type="PANTHER" id="PTHR43620:SF7">
    <property type="entry name" value="GLYCEROPHOSPHODIESTER PHOSPHODIESTERASE GDPD5-RELATED"/>
    <property type="match status" value="1"/>
</dbReference>
<keyword evidence="5" id="KW-0378">Hydrolase</keyword>